<sequence length="222" mass="23501">MLSKFIYSQISSIAKMLNSNNWSDRMMDRAVDMLERLADRVEHLSGRISDNDGYSGPFDSAIDMEIGGSAQAAGEHTIASADLSAEITDTDNASIAVGNATFQAAAEGGAEFVTTDAYSNVSGADFVLSWTGTTSGKNWETTTTKVLAVDFAFYESNEPVIVAPDSDHHTHSYHNVADGNVATAEFDVTANAEDSLVDVYAGVLAIEDTYSGSAIDAFLAIG</sequence>
<organism evidence="1 2">
    <name type="scientific">Salipiger mangrovisoli</name>
    <dbReference type="NCBI Taxonomy" id="2865933"/>
    <lineage>
        <taxon>Bacteria</taxon>
        <taxon>Pseudomonadati</taxon>
        <taxon>Pseudomonadota</taxon>
        <taxon>Alphaproteobacteria</taxon>
        <taxon>Rhodobacterales</taxon>
        <taxon>Roseobacteraceae</taxon>
        <taxon>Salipiger</taxon>
    </lineage>
</organism>
<name>A0ABR9WY51_9RHOB</name>
<proteinExistence type="predicted"/>
<evidence type="ECO:0008006" key="3">
    <source>
        <dbReference type="Google" id="ProtNLM"/>
    </source>
</evidence>
<evidence type="ECO:0000313" key="1">
    <source>
        <dbReference type="EMBL" id="MBE9636208.1"/>
    </source>
</evidence>
<dbReference type="Proteomes" id="UP000607796">
    <property type="component" value="Unassembled WGS sequence"/>
</dbReference>
<dbReference type="EMBL" id="JADFFK010000003">
    <property type="protein sequence ID" value="MBE9636208.1"/>
    <property type="molecule type" value="Genomic_DNA"/>
</dbReference>
<protein>
    <recommendedName>
        <fullName evidence="3">Flagellin N-terminal domain-containing protein</fullName>
    </recommendedName>
</protein>
<gene>
    <name evidence="1" type="ORF">IQ782_05065</name>
</gene>
<comment type="caution">
    <text evidence="1">The sequence shown here is derived from an EMBL/GenBank/DDBJ whole genome shotgun (WGS) entry which is preliminary data.</text>
</comment>
<keyword evidence="2" id="KW-1185">Reference proteome</keyword>
<evidence type="ECO:0000313" key="2">
    <source>
        <dbReference type="Proteomes" id="UP000607796"/>
    </source>
</evidence>
<reference evidence="1 2" key="1">
    <citation type="journal article" date="2021" name="Int. J. Syst. Evol. Microbiol.">
        <title>Salipiger mangrovisoli sp. nov., isolated from mangrove soil and the proposal for the reclassification of Paraphaeobacter pallidus as Salipiger pallidus comb. nov.</title>
        <authorList>
            <person name="Du J."/>
            <person name="Liu Y."/>
            <person name="Pei T."/>
            <person name="Deng M.R."/>
            <person name="Zhu H."/>
        </authorList>
    </citation>
    <scope>NUCLEOTIDE SEQUENCE [LARGE SCALE GENOMIC DNA]</scope>
    <source>
        <strain evidence="1 2">6D45A</strain>
    </source>
</reference>
<accession>A0ABR9WY51</accession>